<accession>A0A081C0T2</accession>
<name>A0A081C0T2_VECG1</name>
<dbReference type="Proteomes" id="UP000030661">
    <property type="component" value="Unassembled WGS sequence"/>
</dbReference>
<dbReference type="AlphaFoldDB" id="A0A081C0T2"/>
<dbReference type="EMBL" id="DF820467">
    <property type="protein sequence ID" value="GAK58187.1"/>
    <property type="molecule type" value="Genomic_DNA"/>
</dbReference>
<keyword evidence="2" id="KW-1185">Reference proteome</keyword>
<organism evidence="1">
    <name type="scientific">Vecturithrix granuli</name>
    <dbReference type="NCBI Taxonomy" id="1499967"/>
    <lineage>
        <taxon>Bacteria</taxon>
        <taxon>Candidatus Moduliflexota</taxon>
        <taxon>Candidatus Vecturitrichia</taxon>
        <taxon>Candidatus Vecturitrichales</taxon>
        <taxon>Candidatus Vecturitrichaceae</taxon>
        <taxon>Candidatus Vecturithrix</taxon>
    </lineage>
</organism>
<proteinExistence type="predicted"/>
<evidence type="ECO:0000313" key="1">
    <source>
        <dbReference type="EMBL" id="GAK58187.1"/>
    </source>
</evidence>
<sequence length="611" mass="70365">MRYLKKFIALILGVCALMFLPSISLAQGNGKLTGIAFGLSLGRVEILHLPDLSVQTFVTTLARGISTLGLKYFPDAKKLVFYTYADYEPEIGIIHFPTEDVRYWQPEDIGLGNYLISATLSLTSPNIVYGRFSPEPSREFKTREEFEEFQKMTRIGAFDVLTGTWKEVSHASKSDMKSFSARLDRRPEWKEKYKPVWETLRTQHLLPDEARSRDLLEVDEHYVLFRTEKELVLCRREHDEITVEKRILVSDIPSEGNFLYAQSVAFIYAENEYILTSAQEEAMTPIPCHLYRTERKDPSLSLLTEISPQQGIRRVEAYPHQRKIALWRYEEDETGSLVLVNVDMPDDLRTIPLPFEPVLGGYLVKDTQGEPLFVTGNPSKTQQQFYAYSVMSDHLQPIQTVQWDTVIIHGTNAFRTGGGRLLNVSIDLESGEISYDSGGVRAPFAFRFDDATLQAFNQMKTRATQIWGNNEKHCILGAQETGENRTHFFVFMYNKILQHWEHVAVEGIYSHIQLFERWMLIQQAFRSDERGVSDPIKITGQYTFYNLDTREHVVWQTVPHNEVLGIWGDTILYRIDDELFEATITQTGISHAQRIVQDPIIQDVHWAFIVP</sequence>
<dbReference type="STRING" id="1499967.U27_05160"/>
<dbReference type="HOGENOM" id="CLU_446671_0_0_0"/>
<protein>
    <submittedName>
        <fullName evidence="1">Uncharacterized protein</fullName>
    </submittedName>
</protein>
<reference evidence="1" key="1">
    <citation type="journal article" date="2015" name="PeerJ">
        <title>First genomic representation of candidate bacterial phylum KSB3 points to enhanced environmental sensing as a trigger of wastewater bulking.</title>
        <authorList>
            <person name="Sekiguchi Y."/>
            <person name="Ohashi A."/>
            <person name="Parks D.H."/>
            <person name="Yamauchi T."/>
            <person name="Tyson G.W."/>
            <person name="Hugenholtz P."/>
        </authorList>
    </citation>
    <scope>NUCLEOTIDE SEQUENCE [LARGE SCALE GENOMIC DNA]</scope>
</reference>
<evidence type="ECO:0000313" key="2">
    <source>
        <dbReference type="Proteomes" id="UP000030661"/>
    </source>
</evidence>
<gene>
    <name evidence="1" type="ORF">U27_05160</name>
</gene>